<protein>
    <submittedName>
        <fullName evidence="1">Uncharacterized protein</fullName>
    </submittedName>
</protein>
<evidence type="ECO:0000313" key="2">
    <source>
        <dbReference type="Proteomes" id="UP000244441"/>
    </source>
</evidence>
<sequence>MTDSFIARQSKHDMQMSRLIPRFSKNYMMVTKMKTLQTTKCLLAASLIALLAGCEEDYSPEQKTANVAPTHSGDLTLTMNEGDIVTKATVNLLEGVVDTDGDYVTIANLTASSDNTVGVMHEPTRISFDTTAIADDLDSGQVHTIAYTYDISDGTESVQRKLTINVNGLDHAPTINGDLSANFLKSADGIVDLLAGTADLDGEALSAHSVVADAGNPFDINFTVSDDFKIDFDFAAVSDSFPSGKLSTFKYSYKVSDHNHDLTRNLEINVLGVVDVLGAPVVTEYFTTASINEDGGVQTFDLAKDATDREGDPIQVTNVMVDGKPLPYNMALNGTQLSVDPAAYYHLQPGEQQNTVVSYKLQDDGGKTADGTLELTLTITGTDMNLLSQAGLASDFDDDSDPVTQTNGFVTLVGCPNGVGVNNVDSISPNYSFQILGGLNCMQRIEAQYWPDMADNEQYYMSYWIKTAGVSPWVGLSDTITNPPSATLAFWDQGFRPDLTPNDGVIKKEDVGDDTWQHITIQYDTTTGVAKRFIDAGIADKTSFYIASSWVAPTGTPLFDNLKLVKYNDKKGPDALLGSGAFDSAAVPTITGGGTVSITNDTLIVNTTGATAGTPVVVSLPVASGAVKANGRYVLELDIQYVNFDANKATDGTTTAAGSYPVIASLSTNAGAVSFSNSQLPQNAWQGGVNNIEIVLSEVQHTLGQGTVTDWSADDVMLNLEFDFIGAEFKIDNVTLKAIP</sequence>
<dbReference type="AlphaFoldDB" id="A0A2S0VMN4"/>
<evidence type="ECO:0000313" key="1">
    <source>
        <dbReference type="EMBL" id="AWB65439.1"/>
    </source>
</evidence>
<organism evidence="1 2">
    <name type="scientific">Saccharobesus litoralis</name>
    <dbReference type="NCBI Taxonomy" id="2172099"/>
    <lineage>
        <taxon>Bacteria</taxon>
        <taxon>Pseudomonadati</taxon>
        <taxon>Pseudomonadota</taxon>
        <taxon>Gammaproteobacteria</taxon>
        <taxon>Alteromonadales</taxon>
        <taxon>Alteromonadaceae</taxon>
        <taxon>Saccharobesus</taxon>
    </lineage>
</organism>
<proteinExistence type="predicted"/>
<reference evidence="1 2" key="1">
    <citation type="submission" date="2018-01" db="EMBL/GenBank/DDBJ databases">
        <title>Genome sequence of a Cantenovulum-like bacteria.</title>
        <authorList>
            <person name="Tan W.R."/>
            <person name="Lau N.-S."/>
            <person name="Go F."/>
            <person name="Amirul A.-A.A."/>
        </authorList>
    </citation>
    <scope>NUCLEOTIDE SEQUENCE [LARGE SCALE GENOMIC DNA]</scope>
    <source>
        <strain evidence="1 2">CCB-QB4</strain>
    </source>
</reference>
<gene>
    <name evidence="1" type="ORF">C2869_02860</name>
</gene>
<dbReference type="EMBL" id="CP026604">
    <property type="protein sequence ID" value="AWB65439.1"/>
    <property type="molecule type" value="Genomic_DNA"/>
</dbReference>
<dbReference type="KEGG" id="cate:C2869_02860"/>
<dbReference type="Proteomes" id="UP000244441">
    <property type="component" value="Chromosome"/>
</dbReference>
<name>A0A2S0VMN4_9ALTE</name>
<keyword evidence="2" id="KW-1185">Reference proteome</keyword>
<dbReference type="Pfam" id="PF17963">
    <property type="entry name" value="Big_9"/>
    <property type="match status" value="1"/>
</dbReference>
<accession>A0A2S0VMN4</accession>